<gene>
    <name evidence="4" type="ORF">NT02SARS_1228</name>
</gene>
<evidence type="ECO:0000256" key="1">
    <source>
        <dbReference type="ARBA" id="ARBA00022729"/>
    </source>
</evidence>
<protein>
    <submittedName>
        <fullName evidence="4">Putative outer membrane adhesin protein</fullName>
    </submittedName>
</protein>
<dbReference type="Gene3D" id="2.130.10.130">
    <property type="entry name" value="Integrin alpha, N-terminal"/>
    <property type="match status" value="2"/>
</dbReference>
<dbReference type="EMBL" id="JH611193">
    <property type="protein sequence ID" value="EJP72430.1"/>
    <property type="molecule type" value="Genomic_DNA"/>
</dbReference>
<reference evidence="4 5" key="1">
    <citation type="journal article" date="2012" name="ISME J.">
        <title>Genomic insights to SAR86, an abundant and uncultivated marine bacterial lineage.</title>
        <authorList>
            <person name="Dupont C.L."/>
            <person name="Rusch D.B."/>
            <person name="Yooseph S."/>
            <person name="Lombardo M.J."/>
            <person name="Richter R.A."/>
            <person name="Valas R."/>
            <person name="Novotny M."/>
            <person name="Yee-Greenbaum J."/>
            <person name="Selengut J.D."/>
            <person name="Haft D.H."/>
            <person name="Halpern A.L."/>
            <person name="Lasken R.S."/>
            <person name="Nealson K."/>
            <person name="Friedman R."/>
            <person name="Venter J.C."/>
        </authorList>
    </citation>
    <scope>NUCLEOTIDE SEQUENCE [LARGE SCALE GENOMIC DNA]</scope>
</reference>
<dbReference type="InterPro" id="IPR028994">
    <property type="entry name" value="Integrin_alpha_N"/>
</dbReference>
<dbReference type="Pfam" id="PF13517">
    <property type="entry name" value="FG-GAP_3"/>
    <property type="match status" value="2"/>
</dbReference>
<evidence type="ECO:0000256" key="2">
    <source>
        <dbReference type="SAM" id="MobiDB-lite"/>
    </source>
</evidence>
<proteinExistence type="predicted"/>
<feature type="region of interest" description="Disordered" evidence="2">
    <location>
        <begin position="480"/>
        <end position="499"/>
    </location>
</feature>
<dbReference type="AlphaFoldDB" id="J4WVP5"/>
<evidence type="ECO:0000313" key="4">
    <source>
        <dbReference type="EMBL" id="EJP72430.1"/>
    </source>
</evidence>
<dbReference type="PROSITE" id="PS51257">
    <property type="entry name" value="PROKAR_LIPOPROTEIN"/>
    <property type="match status" value="1"/>
</dbReference>
<dbReference type="PANTHER" id="PTHR46580:SF4">
    <property type="entry name" value="ATP_GTP-BINDING PROTEIN"/>
    <property type="match status" value="1"/>
</dbReference>
<dbReference type="SUPFAM" id="SSF69318">
    <property type="entry name" value="Integrin alpha N-terminal domain"/>
    <property type="match status" value="1"/>
</dbReference>
<sequence length="601" mass="66705">MKKVSIFLVFLISACGGGGSSSSAPDLNTNSFDIFISGLKTNGLSFENQNISVSSTNSNCSYTINNSDLIHLDTQDNKNFSFKNPIIYSSFKNFDFTINTIAQGDCMSASKVFSIKVNKYTTQYEAVPANITDLKTNFYQVNDIGFGGIVISDRFSATICYPTANDCQSYENELFGQDAHNMTTGDFNGDGYEDFAVAWALFPHTIEQEKKVNAPINIYLNDQSGRFKEETSLYKSGNAPTHPFAYRVIAKDFNNDGMDDLFAGSMGIQVRGEDYTQNYIEPYPHLLLLSDQNGQLVERSSNIIDDNNGNGLLCGFAHDASAGDPDGDGDIDIYACNVLLVNDGIGNFSIHPYINLNWQRENQYGNPMSSLVEDLNNDGFDDLIFWNFDNRQNWSDADEGYILLSDASANIENWEKVILPTGPFGNNHNKYNHAASADFNNDGFADIAIAITRDEPYYEGAYIQILINDGTGKLIDETSSKFSNQPRTNNHHGEGNIYTRDMNNDGNIDIIHSTRDYASGYHGAHIALNDGYGNFLSVPNSELPDRPDRGYNSYDYLMKGLPINADNSACLDLISVTDAGWENGEDTRNYLFTLINLECKN</sequence>
<feature type="chain" id="PRO_5003781859" evidence="3">
    <location>
        <begin position="24"/>
        <end position="601"/>
    </location>
</feature>
<feature type="signal peptide" evidence="3">
    <location>
        <begin position="1"/>
        <end position="23"/>
    </location>
</feature>
<name>J4WVP5_9GAMM</name>
<dbReference type="PANTHER" id="PTHR46580">
    <property type="entry name" value="SENSOR KINASE-RELATED"/>
    <property type="match status" value="1"/>
</dbReference>
<dbReference type="Proteomes" id="UP000010116">
    <property type="component" value="Unassembled WGS sequence"/>
</dbReference>
<evidence type="ECO:0000313" key="5">
    <source>
        <dbReference type="Proteomes" id="UP000010116"/>
    </source>
</evidence>
<dbReference type="InterPro" id="IPR013517">
    <property type="entry name" value="FG-GAP"/>
</dbReference>
<dbReference type="HOGENOM" id="CLU_454058_0_0_6"/>
<accession>J4WVP5</accession>
<keyword evidence="1 3" id="KW-0732">Signal</keyword>
<organism evidence="4 5">
    <name type="scientific">SAR86 cluster bacterium SAR86B</name>
    <dbReference type="NCBI Taxonomy" id="1123867"/>
    <lineage>
        <taxon>Bacteria</taxon>
        <taxon>Pseudomonadati</taxon>
        <taxon>Pseudomonadota</taxon>
        <taxon>Gammaproteobacteria</taxon>
        <taxon>SAR86 cluster</taxon>
    </lineage>
</organism>
<evidence type="ECO:0000256" key="3">
    <source>
        <dbReference type="SAM" id="SignalP"/>
    </source>
</evidence>